<proteinExistence type="predicted"/>
<dbReference type="EMBL" id="STGW01000010">
    <property type="protein sequence ID" value="THV10456.1"/>
    <property type="molecule type" value="Genomic_DNA"/>
</dbReference>
<dbReference type="AlphaFoldDB" id="A0A4V4HJG7"/>
<dbReference type="RefSeq" id="WP_136563534.1">
    <property type="nucleotide sequence ID" value="NZ_STGW01000010.1"/>
</dbReference>
<reference evidence="4 5" key="1">
    <citation type="journal article" date="2009" name="Int. J. Syst. Evol. Microbiol.">
        <title>Nocardioides caeni sp. nov., isolated from wastewater.</title>
        <authorList>
            <person name="Yoon J.H."/>
            <person name="Kang S.J."/>
            <person name="Park S."/>
            <person name="Kim W."/>
            <person name="Oh T.K."/>
        </authorList>
    </citation>
    <scope>NUCLEOTIDE SEQUENCE [LARGE SCALE GENOMIC DNA]</scope>
    <source>
        <strain evidence="4 5">DSM 23134</strain>
    </source>
</reference>
<evidence type="ECO:0000259" key="3">
    <source>
        <dbReference type="Pfam" id="PF21922"/>
    </source>
</evidence>
<dbReference type="PANTHER" id="PTHR30627">
    <property type="entry name" value="PEPTIDOGLYCAN D,D-TRANSPEPTIDASE"/>
    <property type="match status" value="1"/>
</dbReference>
<name>A0A4V4HJG7_9ACTN</name>
<evidence type="ECO:0000313" key="4">
    <source>
        <dbReference type="EMBL" id="THV10456.1"/>
    </source>
</evidence>
<accession>A0A4V4HJG7</accession>
<dbReference type="GO" id="GO:0008658">
    <property type="term" value="F:penicillin binding"/>
    <property type="evidence" value="ECO:0007669"/>
    <property type="project" value="InterPro"/>
</dbReference>
<dbReference type="Gene3D" id="3.90.1310.10">
    <property type="entry name" value="Penicillin-binding protein 2a (Domain 2)"/>
    <property type="match status" value="1"/>
</dbReference>
<dbReference type="InterPro" id="IPR001460">
    <property type="entry name" value="PCN-bd_Tpept"/>
</dbReference>
<feature type="domain" description="Penicillin-binding protein transpeptidase" evidence="2">
    <location>
        <begin position="159"/>
        <end position="498"/>
    </location>
</feature>
<feature type="region of interest" description="Disordered" evidence="1">
    <location>
        <begin position="239"/>
        <end position="267"/>
    </location>
</feature>
<dbReference type="Proteomes" id="UP000307087">
    <property type="component" value="Unassembled WGS sequence"/>
</dbReference>
<dbReference type="InterPro" id="IPR050515">
    <property type="entry name" value="Beta-lactam/transpept"/>
</dbReference>
<evidence type="ECO:0000313" key="5">
    <source>
        <dbReference type="Proteomes" id="UP000307087"/>
    </source>
</evidence>
<protein>
    <submittedName>
        <fullName evidence="4">Penicillin-binding protein 2</fullName>
    </submittedName>
</protein>
<comment type="caution">
    <text evidence="4">The sequence shown here is derived from an EMBL/GenBank/DDBJ whole genome shotgun (WGS) entry which is preliminary data.</text>
</comment>
<evidence type="ECO:0000259" key="2">
    <source>
        <dbReference type="Pfam" id="PF00905"/>
    </source>
</evidence>
<dbReference type="InterPro" id="IPR012338">
    <property type="entry name" value="Beta-lactam/transpept-like"/>
</dbReference>
<dbReference type="GO" id="GO:0071972">
    <property type="term" value="F:peptidoglycan L,D-transpeptidase activity"/>
    <property type="evidence" value="ECO:0007669"/>
    <property type="project" value="TreeGrafter"/>
</dbReference>
<dbReference type="InterPro" id="IPR054120">
    <property type="entry name" value="PBPA_dimer"/>
</dbReference>
<dbReference type="Pfam" id="PF00905">
    <property type="entry name" value="Transpeptidase"/>
    <property type="match status" value="1"/>
</dbReference>
<evidence type="ECO:0000256" key="1">
    <source>
        <dbReference type="SAM" id="MobiDB-lite"/>
    </source>
</evidence>
<dbReference type="Gene3D" id="3.40.710.10">
    <property type="entry name" value="DD-peptidase/beta-lactamase superfamily"/>
    <property type="match status" value="1"/>
</dbReference>
<keyword evidence="5" id="KW-1185">Reference proteome</keyword>
<gene>
    <name evidence="4" type="ORF">E9934_14075</name>
</gene>
<dbReference type="OrthoDB" id="9766847at2"/>
<dbReference type="SUPFAM" id="SSF56601">
    <property type="entry name" value="beta-lactamase/transpeptidase-like"/>
    <property type="match status" value="1"/>
</dbReference>
<dbReference type="PANTHER" id="PTHR30627:SF24">
    <property type="entry name" value="PENICILLIN-BINDING PROTEIN 4B"/>
    <property type="match status" value="1"/>
</dbReference>
<organism evidence="4 5">
    <name type="scientific">Nocardioides caeni</name>
    <dbReference type="NCBI Taxonomy" id="574700"/>
    <lineage>
        <taxon>Bacteria</taxon>
        <taxon>Bacillati</taxon>
        <taxon>Actinomycetota</taxon>
        <taxon>Actinomycetes</taxon>
        <taxon>Propionibacteriales</taxon>
        <taxon>Nocardioidaceae</taxon>
        <taxon>Nocardioides</taxon>
    </lineage>
</organism>
<feature type="domain" description="Penicillin binding protein A dimerisation" evidence="3">
    <location>
        <begin position="52"/>
        <end position="133"/>
    </location>
</feature>
<dbReference type="GO" id="GO:0071555">
    <property type="term" value="P:cell wall organization"/>
    <property type="evidence" value="ECO:0007669"/>
    <property type="project" value="TreeGrafter"/>
</dbReference>
<dbReference type="Pfam" id="PF21922">
    <property type="entry name" value="PBP_dimer_2"/>
    <property type="match status" value="1"/>
</dbReference>
<dbReference type="GO" id="GO:0005886">
    <property type="term" value="C:plasma membrane"/>
    <property type="evidence" value="ECO:0007669"/>
    <property type="project" value="TreeGrafter"/>
</dbReference>
<sequence>MNKPIRTVSIFCMLLFVALMANVTYLQFFKAKELNTDPKNARVAAAAFSRERGLILVGDNPVARSEPVDDQYEFLRVYPQRQPYAHVTGYLQLGSQTGIERSQNDVLSGEDPRLFVNRLVDLLKGDTNQGGNVLLTLNPKAQRAAFQSLRDTVGPEGEGAVVAIEPRTGRILAMVSFPSYDPNELASHSSAEREDAYDRLAANDHEPLLNRAIQTRLFPGSTFKVVTAAAAIESGVYDADDEGESGATWQAPGTTGEGNVIDDEGRTGCSPETIEFATAMEDSCNTAFAKMAVEVGPETLREQAEAFGFNSDYLEDLSPQARSVFPEEVVDTIDGEQQDPRELNDAETARSGFGQFSVQSTPLQMAMVMAAIANNGSLMRPYLVQEVQTATFDVLETTEPEELREAISSQTASQLTELLVSTVDNGTASPAAIDGVSVAGKTGTAQRGVEGKAPYGWFVSFGPAENAEVAVAVMIQEAPGKDISGGQLGGPIAKAVMEAVLQQ</sequence>